<evidence type="ECO:0000256" key="2">
    <source>
        <dbReference type="SAM" id="SignalP"/>
    </source>
</evidence>
<dbReference type="SUPFAM" id="SSF56925">
    <property type="entry name" value="OMPA-like"/>
    <property type="match status" value="1"/>
</dbReference>
<keyword evidence="1 2" id="KW-0732">Signal</keyword>
<dbReference type="RefSeq" id="WP_310274188.1">
    <property type="nucleotide sequence ID" value="NZ_JAVDWR010000001.1"/>
</dbReference>
<dbReference type="Gene3D" id="2.40.160.20">
    <property type="match status" value="1"/>
</dbReference>
<name>A0ABU1VV14_9GAMM</name>
<organism evidence="4 5">
    <name type="scientific">Rheinheimera soli</name>
    <dbReference type="NCBI Taxonomy" id="443616"/>
    <lineage>
        <taxon>Bacteria</taxon>
        <taxon>Pseudomonadati</taxon>
        <taxon>Pseudomonadota</taxon>
        <taxon>Gammaproteobacteria</taxon>
        <taxon>Chromatiales</taxon>
        <taxon>Chromatiaceae</taxon>
        <taxon>Rheinheimera</taxon>
    </lineage>
</organism>
<evidence type="ECO:0000313" key="4">
    <source>
        <dbReference type="EMBL" id="MDR7119559.1"/>
    </source>
</evidence>
<dbReference type="InterPro" id="IPR011250">
    <property type="entry name" value="OMP/PagP_B-barrel"/>
</dbReference>
<gene>
    <name evidence="4" type="ORF">J2W69_000474</name>
</gene>
<keyword evidence="5" id="KW-1185">Reference proteome</keyword>
<evidence type="ECO:0000256" key="1">
    <source>
        <dbReference type="ARBA" id="ARBA00022729"/>
    </source>
</evidence>
<dbReference type="EMBL" id="JAVDWR010000001">
    <property type="protein sequence ID" value="MDR7119559.1"/>
    <property type="molecule type" value="Genomic_DNA"/>
</dbReference>
<protein>
    <submittedName>
        <fullName evidence="4">Opacity protein-like surface antigen</fullName>
    </submittedName>
</protein>
<comment type="caution">
    <text evidence="4">The sequence shown here is derived from an EMBL/GenBank/DDBJ whole genome shotgun (WGS) entry which is preliminary data.</text>
</comment>
<feature type="domain" description="Outer membrane protein beta-barrel" evidence="3">
    <location>
        <begin position="9"/>
        <end position="201"/>
    </location>
</feature>
<evidence type="ECO:0000313" key="5">
    <source>
        <dbReference type="Proteomes" id="UP001257909"/>
    </source>
</evidence>
<sequence length="201" mass="21497">MKNYSILLFLLPTLLLSQQVAAQADALNLTVDLGAAQQKTDSFSESDSSASVTLGYELSSNWSLNLSYTDFGKVFAGPGLLVTESGSYDTQHFIETKALGLTAQYLTDPLIAGWAFGARFGLMHVDTKLSSVAPEFMGGFSHSRLDSGTAPTIGALTTYALTEKLALIVSADYMAPEVETSGIGDEDIKTTRFAAGLKYHF</sequence>
<feature type="chain" id="PRO_5046628691" evidence="2">
    <location>
        <begin position="23"/>
        <end position="201"/>
    </location>
</feature>
<dbReference type="InterPro" id="IPR027385">
    <property type="entry name" value="Beta-barrel_OMP"/>
</dbReference>
<dbReference type="Proteomes" id="UP001257909">
    <property type="component" value="Unassembled WGS sequence"/>
</dbReference>
<feature type="signal peptide" evidence="2">
    <location>
        <begin position="1"/>
        <end position="22"/>
    </location>
</feature>
<proteinExistence type="predicted"/>
<evidence type="ECO:0000259" key="3">
    <source>
        <dbReference type="Pfam" id="PF13505"/>
    </source>
</evidence>
<dbReference type="Pfam" id="PF13505">
    <property type="entry name" value="OMP_b-brl"/>
    <property type="match status" value="1"/>
</dbReference>
<accession>A0ABU1VV14</accession>
<reference evidence="4 5" key="1">
    <citation type="submission" date="2023-07" db="EMBL/GenBank/DDBJ databases">
        <title>Sorghum-associated microbial communities from plants grown in Nebraska, USA.</title>
        <authorList>
            <person name="Schachtman D."/>
        </authorList>
    </citation>
    <scope>NUCLEOTIDE SEQUENCE [LARGE SCALE GENOMIC DNA]</scope>
    <source>
        <strain evidence="4 5">4138</strain>
    </source>
</reference>